<evidence type="ECO:0000313" key="2">
    <source>
        <dbReference type="EMBL" id="PHM51880.1"/>
    </source>
</evidence>
<dbReference type="AlphaFoldDB" id="A0A1V0M4N6"/>
<evidence type="ECO:0000313" key="1">
    <source>
        <dbReference type="EMBL" id="ARD69844.1"/>
    </source>
</evidence>
<protein>
    <submittedName>
        <fullName evidence="1">Uncharacterized protein</fullName>
    </submittedName>
</protein>
<dbReference type="EMBL" id="KX517800">
    <property type="protein sequence ID" value="ARD69844.1"/>
    <property type="molecule type" value="Genomic_DNA"/>
</dbReference>
<dbReference type="RefSeq" id="WP_099139963.1">
    <property type="nucleotide sequence ID" value="NZ_CAWNQJ010000024.1"/>
</dbReference>
<dbReference type="EMBL" id="NJAI01000012">
    <property type="protein sequence ID" value="PHM51880.1"/>
    <property type="molecule type" value="Genomic_DNA"/>
</dbReference>
<reference evidence="1" key="1">
    <citation type="journal article" date="2017" name="J. Invertebr. Pathol.">
        <title>Identification and bacterial characteristics of Xenorhabdus hominickii ANU101 from an entomopathogenic nematode, Steinernema monticolum.</title>
        <authorList>
            <person name="Park Y."/>
            <person name="Kang S."/>
            <person name="Sadekuzzaman M."/>
            <person name="Kim H."/>
            <person name="Jung J.K."/>
            <person name="Kim Y."/>
        </authorList>
    </citation>
    <scope>NUCLEOTIDE SEQUENCE</scope>
    <source>
        <strain evidence="1">ANU101</strain>
        <plasmid evidence="1">unnamed3</plasmid>
    </source>
</reference>
<keyword evidence="1" id="KW-0614">Plasmid</keyword>
<evidence type="ECO:0000313" key="3">
    <source>
        <dbReference type="Proteomes" id="UP000225433"/>
    </source>
</evidence>
<proteinExistence type="predicted"/>
<gene>
    <name evidence="2" type="ORF">Xhom_04719</name>
</gene>
<name>A0A1V0M4N6_XENHO</name>
<organism evidence="1">
    <name type="scientific">Xenorhabdus hominickii</name>
    <dbReference type="NCBI Taxonomy" id="351679"/>
    <lineage>
        <taxon>Bacteria</taxon>
        <taxon>Pseudomonadati</taxon>
        <taxon>Pseudomonadota</taxon>
        <taxon>Gammaproteobacteria</taxon>
        <taxon>Enterobacterales</taxon>
        <taxon>Morganellaceae</taxon>
        <taxon>Xenorhabdus</taxon>
    </lineage>
</organism>
<geneLocation type="plasmid" evidence="1">
    <name>unnamed3</name>
</geneLocation>
<sequence length="92" mass="11027">MIHNQSTSEKRYYTKSELEDLAGKRGYLLNFNRLLKVFELKDKQHDSRWCWIVRPSNGNKIERVRECEMSEWDTLLAFNIARLEKSTKFTPS</sequence>
<reference evidence="2 3" key="2">
    <citation type="journal article" date="2017" name="Nat. Microbiol.">
        <title>Natural product diversity associated with the nematode symbionts Photorhabdus and Xenorhabdus.</title>
        <authorList>
            <person name="Tobias N.J."/>
            <person name="Wolff H."/>
            <person name="Djahanschiri B."/>
            <person name="Grundmann F."/>
            <person name="Kronenwerth M."/>
            <person name="Shi Y.M."/>
            <person name="Simonyi S."/>
            <person name="Grun P."/>
            <person name="Shapiro-Ilan D."/>
            <person name="Pidot S.J."/>
            <person name="Stinear T.P."/>
            <person name="Ebersberger I."/>
            <person name="Bode H.B."/>
        </authorList>
    </citation>
    <scope>NUCLEOTIDE SEQUENCE [LARGE SCALE GENOMIC DNA]</scope>
    <source>
        <strain evidence="2 3">DSM 17903</strain>
    </source>
</reference>
<accession>A0A1V0M4N6</accession>
<dbReference type="Proteomes" id="UP000225433">
    <property type="component" value="Unassembled WGS sequence"/>
</dbReference>